<sequence>MLMQMVILGLVGLMLVAAVFDAVKFIIPNWLCGLVVLTFPVAVLAAGLGWSDAGNHMLGGVIALLIGFALFAPGWIGGGDAKLFAASALWFGWPEILAFLIHTVIAGGVLVILLLALRWLAPRIPALAARVEDSALAVNAPVPYGIAIAAGVFWSLPNSVFWGAF</sequence>
<comment type="caution">
    <text evidence="8">The sequence shown here is derived from an EMBL/GenBank/DDBJ whole genome shotgun (WGS) entry which is preliminary data.</text>
</comment>
<dbReference type="EMBL" id="RBIM01000001">
    <property type="protein sequence ID" value="RKR03780.1"/>
    <property type="molecule type" value="Genomic_DNA"/>
</dbReference>
<dbReference type="GO" id="GO:0004190">
    <property type="term" value="F:aspartic-type endopeptidase activity"/>
    <property type="evidence" value="ECO:0007669"/>
    <property type="project" value="InterPro"/>
</dbReference>
<proteinExistence type="predicted"/>
<evidence type="ECO:0000256" key="1">
    <source>
        <dbReference type="ARBA" id="ARBA00004651"/>
    </source>
</evidence>
<evidence type="ECO:0000256" key="3">
    <source>
        <dbReference type="ARBA" id="ARBA00022692"/>
    </source>
</evidence>
<evidence type="ECO:0000313" key="8">
    <source>
        <dbReference type="EMBL" id="RKR03780.1"/>
    </source>
</evidence>
<feature type="transmembrane region" description="Helical" evidence="6">
    <location>
        <begin position="57"/>
        <end position="76"/>
    </location>
</feature>
<keyword evidence="3 6" id="KW-0812">Transmembrane</keyword>
<dbReference type="PANTHER" id="PTHR36506">
    <property type="entry name" value="PREFLAGELLIN PEPTIDASE"/>
    <property type="match status" value="1"/>
</dbReference>
<dbReference type="AlphaFoldDB" id="A0A495DMC2"/>
<feature type="transmembrane region" description="Helical" evidence="6">
    <location>
        <begin position="96"/>
        <end position="116"/>
    </location>
</feature>
<dbReference type="Gene3D" id="1.20.120.1220">
    <property type="match status" value="1"/>
</dbReference>
<feature type="transmembrane region" description="Helical" evidence="6">
    <location>
        <begin position="32"/>
        <end position="50"/>
    </location>
</feature>
<accession>A0A495DMC2</accession>
<name>A0A495DMC2_9PROT</name>
<evidence type="ECO:0000256" key="4">
    <source>
        <dbReference type="ARBA" id="ARBA00022989"/>
    </source>
</evidence>
<protein>
    <submittedName>
        <fullName evidence="8">Prepilin peptidase CpaA</fullName>
    </submittedName>
</protein>
<dbReference type="Pfam" id="PF01478">
    <property type="entry name" value="Peptidase_A24"/>
    <property type="match status" value="1"/>
</dbReference>
<feature type="domain" description="Prepilin type IV endopeptidase peptidase" evidence="7">
    <location>
        <begin position="10"/>
        <end position="112"/>
    </location>
</feature>
<gene>
    <name evidence="8" type="ORF">C7435_0219</name>
</gene>
<dbReference type="PANTHER" id="PTHR36506:SF1">
    <property type="entry name" value="PREFLAGELLIN PEPTIDASE"/>
    <property type="match status" value="1"/>
</dbReference>
<evidence type="ECO:0000259" key="7">
    <source>
        <dbReference type="Pfam" id="PF01478"/>
    </source>
</evidence>
<comment type="subcellular location">
    <subcellularLocation>
        <location evidence="1">Cell membrane</location>
        <topology evidence="1">Multi-pass membrane protein</topology>
    </subcellularLocation>
</comment>
<organism evidence="8 9">
    <name type="scientific">Maricaulis maris</name>
    <dbReference type="NCBI Taxonomy" id="74318"/>
    <lineage>
        <taxon>Bacteria</taxon>
        <taxon>Pseudomonadati</taxon>
        <taxon>Pseudomonadota</taxon>
        <taxon>Alphaproteobacteria</taxon>
        <taxon>Maricaulales</taxon>
        <taxon>Maricaulaceae</taxon>
        <taxon>Maricaulis</taxon>
    </lineage>
</organism>
<dbReference type="Proteomes" id="UP000273675">
    <property type="component" value="Unassembled WGS sequence"/>
</dbReference>
<evidence type="ECO:0000256" key="2">
    <source>
        <dbReference type="ARBA" id="ARBA00022475"/>
    </source>
</evidence>
<evidence type="ECO:0000256" key="5">
    <source>
        <dbReference type="ARBA" id="ARBA00023136"/>
    </source>
</evidence>
<keyword evidence="5 6" id="KW-0472">Membrane</keyword>
<evidence type="ECO:0000256" key="6">
    <source>
        <dbReference type="SAM" id="Phobius"/>
    </source>
</evidence>
<keyword evidence="4 6" id="KW-1133">Transmembrane helix</keyword>
<dbReference type="GO" id="GO:0005886">
    <property type="term" value="C:plasma membrane"/>
    <property type="evidence" value="ECO:0007669"/>
    <property type="project" value="UniProtKB-SubCell"/>
</dbReference>
<evidence type="ECO:0000313" key="9">
    <source>
        <dbReference type="Proteomes" id="UP000273675"/>
    </source>
</evidence>
<reference evidence="8 9" key="1">
    <citation type="submission" date="2018-10" db="EMBL/GenBank/DDBJ databases">
        <title>Genomic Encyclopedia of Type Strains, Phase IV (KMG-IV): sequencing the most valuable type-strain genomes for metagenomic binning, comparative biology and taxonomic classification.</title>
        <authorList>
            <person name="Goeker M."/>
        </authorList>
    </citation>
    <scope>NUCLEOTIDE SEQUENCE [LARGE SCALE GENOMIC DNA]</scope>
    <source>
        <strain evidence="8 9">DSM 4734</strain>
    </source>
</reference>
<keyword evidence="2" id="KW-1003">Cell membrane</keyword>
<dbReference type="InterPro" id="IPR000045">
    <property type="entry name" value="Prepilin_IV_endopep_pep"/>
</dbReference>
<dbReference type="InterPro" id="IPR052218">
    <property type="entry name" value="Preflagellin_Peptidase"/>
</dbReference>
<feature type="transmembrane region" description="Helical" evidence="6">
    <location>
        <begin position="136"/>
        <end position="156"/>
    </location>
</feature>